<evidence type="ECO:0000313" key="3">
    <source>
        <dbReference type="EMBL" id="ELS58203.1"/>
    </source>
</evidence>
<dbReference type="Gene3D" id="3.40.462.20">
    <property type="match status" value="1"/>
</dbReference>
<dbReference type="Pfam" id="PF08031">
    <property type="entry name" value="BBE"/>
    <property type="match status" value="1"/>
</dbReference>
<protein>
    <submittedName>
        <fullName evidence="3">Putative oxidoreductase</fullName>
    </submittedName>
</protein>
<feature type="compositionally biased region" description="Low complexity" evidence="1">
    <location>
        <begin position="17"/>
        <end position="27"/>
    </location>
</feature>
<sequence length="117" mass="13103">MAGSTPCRRTRPRRPTATRASRCSTSTDGRTRATTPRHIGWLRELYEDLYADTGGATAAADGAFVDYPDTDLADPARNTGAPWHALYFGDNYRRLQRAKAPWDPRDVFHHALSVRRA</sequence>
<comment type="caution">
    <text evidence="3">The sequence shown here is derived from an EMBL/GenBank/DDBJ whole genome shotgun (WGS) entry which is preliminary data.</text>
</comment>
<feature type="region of interest" description="Disordered" evidence="1">
    <location>
        <begin position="1"/>
        <end position="34"/>
    </location>
</feature>
<evidence type="ECO:0000256" key="1">
    <source>
        <dbReference type="SAM" id="MobiDB-lite"/>
    </source>
</evidence>
<reference evidence="3 4" key="1">
    <citation type="journal article" date="2013" name="Genome Announc.">
        <title>Draft Genome Sequence of Streptomyces viridochromogenes Strain Tu57, Producer of Avilamycin.</title>
        <authorList>
            <person name="Gruning B.A."/>
            <person name="Erxleben A."/>
            <person name="Hahnlein A."/>
            <person name="Gunther S."/>
        </authorList>
    </citation>
    <scope>NUCLEOTIDE SEQUENCE [LARGE SCALE GENOMIC DNA]</scope>
    <source>
        <strain evidence="3 4">Tue57</strain>
    </source>
</reference>
<evidence type="ECO:0000259" key="2">
    <source>
        <dbReference type="Pfam" id="PF08031"/>
    </source>
</evidence>
<dbReference type="EMBL" id="AMLP01000033">
    <property type="protein sequence ID" value="ELS58203.1"/>
    <property type="molecule type" value="Genomic_DNA"/>
</dbReference>
<proteinExistence type="predicted"/>
<gene>
    <name evidence="3" type="ORF">STVIR_0830</name>
</gene>
<dbReference type="InterPro" id="IPR012951">
    <property type="entry name" value="BBE"/>
</dbReference>
<dbReference type="PATRIC" id="fig|1160705.3.peg.826"/>
<accession>L8PQB8</accession>
<organism evidence="3 4">
    <name type="scientific">Streptomyces viridochromogenes Tue57</name>
    <dbReference type="NCBI Taxonomy" id="1160705"/>
    <lineage>
        <taxon>Bacteria</taxon>
        <taxon>Bacillati</taxon>
        <taxon>Actinomycetota</taxon>
        <taxon>Actinomycetes</taxon>
        <taxon>Kitasatosporales</taxon>
        <taxon>Streptomycetaceae</taxon>
        <taxon>Streptomyces</taxon>
    </lineage>
</organism>
<dbReference type="RefSeq" id="WP_003996175.1">
    <property type="nucleotide sequence ID" value="NZ_AMLP01000033.1"/>
</dbReference>
<dbReference type="GO" id="GO:0016491">
    <property type="term" value="F:oxidoreductase activity"/>
    <property type="evidence" value="ECO:0007669"/>
    <property type="project" value="InterPro"/>
</dbReference>
<name>L8PQB8_STRVR</name>
<evidence type="ECO:0000313" key="4">
    <source>
        <dbReference type="Proteomes" id="UP000011205"/>
    </source>
</evidence>
<feature type="domain" description="Berberine/berberine-like" evidence="2">
    <location>
        <begin position="63"/>
        <end position="115"/>
    </location>
</feature>
<dbReference type="GO" id="GO:0050660">
    <property type="term" value="F:flavin adenine dinucleotide binding"/>
    <property type="evidence" value="ECO:0007669"/>
    <property type="project" value="InterPro"/>
</dbReference>
<dbReference type="AlphaFoldDB" id="L8PQB8"/>
<dbReference type="Proteomes" id="UP000011205">
    <property type="component" value="Unassembled WGS sequence"/>
</dbReference>